<organism evidence="12 13">
    <name type="scientific">Planctopirus ephydatiae</name>
    <dbReference type="NCBI Taxonomy" id="2528019"/>
    <lineage>
        <taxon>Bacteria</taxon>
        <taxon>Pseudomonadati</taxon>
        <taxon>Planctomycetota</taxon>
        <taxon>Planctomycetia</taxon>
        <taxon>Planctomycetales</taxon>
        <taxon>Planctomycetaceae</taxon>
        <taxon>Planctopirus</taxon>
    </lineage>
</organism>
<gene>
    <name evidence="9 12" type="primary">trpD</name>
    <name evidence="12" type="ORF">Spb1_15750</name>
</gene>
<feature type="binding site" evidence="9">
    <location>
        <position position="170"/>
    </location>
    <ligand>
        <name>anthranilate</name>
        <dbReference type="ChEBI" id="CHEBI:16567"/>
        <label>2</label>
    </ligand>
</feature>
<accession>A0A518GMK5</accession>
<feature type="domain" description="Glycosyl transferase family 3" evidence="10">
    <location>
        <begin position="77"/>
        <end position="327"/>
    </location>
</feature>
<evidence type="ECO:0000256" key="5">
    <source>
        <dbReference type="ARBA" id="ARBA00022822"/>
    </source>
</evidence>
<dbReference type="Proteomes" id="UP000315349">
    <property type="component" value="Chromosome"/>
</dbReference>
<dbReference type="PANTHER" id="PTHR43285">
    <property type="entry name" value="ANTHRANILATE PHOSPHORIBOSYLTRANSFERASE"/>
    <property type="match status" value="1"/>
</dbReference>
<dbReference type="UniPathway" id="UPA00035">
    <property type="reaction ID" value="UER00041"/>
</dbReference>
<feature type="domain" description="Glycosyl transferase family 3 N-terminal" evidence="11">
    <location>
        <begin position="8"/>
        <end position="68"/>
    </location>
</feature>
<dbReference type="AlphaFoldDB" id="A0A518GMK5"/>
<dbReference type="EMBL" id="CP036299">
    <property type="protein sequence ID" value="QDV29661.1"/>
    <property type="molecule type" value="Genomic_DNA"/>
</dbReference>
<dbReference type="SUPFAM" id="SSF47648">
    <property type="entry name" value="Nucleoside phosphorylase/phosphoribosyltransferase N-terminal domain"/>
    <property type="match status" value="1"/>
</dbReference>
<comment type="catalytic activity">
    <reaction evidence="7 9">
        <text>N-(5-phospho-beta-D-ribosyl)anthranilate + diphosphate = 5-phospho-alpha-D-ribose 1-diphosphate + anthranilate</text>
        <dbReference type="Rhea" id="RHEA:11768"/>
        <dbReference type="ChEBI" id="CHEBI:16567"/>
        <dbReference type="ChEBI" id="CHEBI:18277"/>
        <dbReference type="ChEBI" id="CHEBI:33019"/>
        <dbReference type="ChEBI" id="CHEBI:58017"/>
        <dbReference type="EC" id="2.4.2.18"/>
    </reaction>
</comment>
<evidence type="ECO:0000256" key="3">
    <source>
        <dbReference type="ARBA" id="ARBA00022676"/>
    </source>
</evidence>
<dbReference type="EC" id="2.4.2.18" evidence="9"/>
<keyword evidence="9" id="KW-0460">Magnesium</keyword>
<keyword evidence="4 9" id="KW-0808">Transferase</keyword>
<evidence type="ECO:0000256" key="1">
    <source>
        <dbReference type="ARBA" id="ARBA00004907"/>
    </source>
</evidence>
<feature type="binding site" evidence="9">
    <location>
        <position position="84"/>
    </location>
    <ligand>
        <name>5-phospho-alpha-D-ribose 1-diphosphate</name>
        <dbReference type="ChEBI" id="CHEBI:58017"/>
    </ligand>
</feature>
<feature type="binding site" evidence="9">
    <location>
        <position position="84"/>
    </location>
    <ligand>
        <name>anthranilate</name>
        <dbReference type="ChEBI" id="CHEBI:16567"/>
        <label>1</label>
    </ligand>
</feature>
<evidence type="ECO:0000256" key="2">
    <source>
        <dbReference type="ARBA" id="ARBA00022605"/>
    </source>
</evidence>
<dbReference type="Gene3D" id="3.40.1030.10">
    <property type="entry name" value="Nucleoside phosphorylase/phosphoribosyltransferase catalytic domain"/>
    <property type="match status" value="1"/>
</dbReference>
<dbReference type="Pfam" id="PF02885">
    <property type="entry name" value="Glycos_trans_3N"/>
    <property type="match status" value="1"/>
</dbReference>
<keyword evidence="5 9" id="KW-0822">Tryptophan biosynthesis</keyword>
<evidence type="ECO:0000256" key="6">
    <source>
        <dbReference type="ARBA" id="ARBA00023141"/>
    </source>
</evidence>
<dbReference type="InterPro" id="IPR000312">
    <property type="entry name" value="Glycosyl_Trfase_fam3"/>
</dbReference>
<dbReference type="InterPro" id="IPR005940">
    <property type="entry name" value="Anthranilate_Pribosyl_Tfrase"/>
</dbReference>
<evidence type="ECO:0000313" key="12">
    <source>
        <dbReference type="EMBL" id="QDV29661.1"/>
    </source>
</evidence>
<dbReference type="OrthoDB" id="9806430at2"/>
<sequence length="344" mass="35996">MTVFHAPSFLDRLISGKSLTQEETDQFVCEIMQGKLTDVTIAGFLTALACKGPAATELAGAARAMRKHVVPLKPQSTPLLDTCGTGGDGQATFNISTAAAIVVAAAGCPVAKHGNRSVTSLSGSADVLEAMGVRLDLPPDAVAQCIDEVGIGFCFAPLFHNAMKHVATVRKQLGIRTIFNLLGPLTNPAGAQHQVLGVSKPHEAALVAEALALLGTGKSAVICGDRIDEVSLWGQTQVWIVEGSTIHQETWNAAQLGLPECRVEDLKVANPQESAALIWKILAGEAGAPAHMVTANAAVGLWLAGKAPDLISATQLAKETIQDGRALSQLKSLVEWTNTHSNLK</sequence>
<dbReference type="SUPFAM" id="SSF52418">
    <property type="entry name" value="Nucleoside phosphorylase/phosphoribosyltransferase catalytic domain"/>
    <property type="match status" value="1"/>
</dbReference>
<comment type="similarity">
    <text evidence="9">Belongs to the anthranilate phosphoribosyltransferase family.</text>
</comment>
<dbReference type="KEGG" id="peh:Spb1_15750"/>
<keyword evidence="3 9" id="KW-0328">Glycosyltransferase</keyword>
<name>A0A518GMK5_9PLAN</name>
<protein>
    <recommendedName>
        <fullName evidence="9">Anthranilate phosphoribosyltransferase</fullName>
        <ecNumber evidence="9">2.4.2.18</ecNumber>
    </recommendedName>
</protein>
<evidence type="ECO:0000259" key="10">
    <source>
        <dbReference type="Pfam" id="PF00591"/>
    </source>
</evidence>
<comment type="cofactor">
    <cofactor evidence="9">
        <name>Mg(2+)</name>
        <dbReference type="ChEBI" id="CHEBI:18420"/>
    </cofactor>
    <text evidence="9">Binds 2 magnesium ions per monomer.</text>
</comment>
<comment type="similarity">
    <text evidence="8">In the C-terminal section; belongs to the anthranilate phosphoribosyltransferase family.</text>
</comment>
<dbReference type="GO" id="GO:0004048">
    <property type="term" value="F:anthranilate phosphoribosyltransferase activity"/>
    <property type="evidence" value="ECO:0007669"/>
    <property type="project" value="UniProtKB-UniRule"/>
</dbReference>
<comment type="subunit">
    <text evidence="9">Homodimer.</text>
</comment>
<evidence type="ECO:0000256" key="8">
    <source>
        <dbReference type="ARBA" id="ARBA00061188"/>
    </source>
</evidence>
<keyword evidence="2 9" id="KW-0028">Amino-acid biosynthesis</keyword>
<dbReference type="FunFam" id="3.40.1030.10:FF:000002">
    <property type="entry name" value="Anthranilate phosphoribosyltransferase"/>
    <property type="match status" value="1"/>
</dbReference>
<feature type="binding site" evidence="9">
    <location>
        <position position="96"/>
    </location>
    <ligand>
        <name>Mg(2+)</name>
        <dbReference type="ChEBI" id="CHEBI:18420"/>
        <label>1</label>
    </ligand>
</feature>
<feature type="binding site" evidence="9">
    <location>
        <begin position="87"/>
        <end position="88"/>
    </location>
    <ligand>
        <name>5-phospho-alpha-D-ribose 1-diphosphate</name>
        <dbReference type="ChEBI" id="CHEBI:58017"/>
    </ligand>
</feature>
<comment type="function">
    <text evidence="9">Catalyzes the transfer of the phosphoribosyl group of 5-phosphorylribose-1-pyrophosphate (PRPP) to anthranilate to yield N-(5'-phosphoribosyl)-anthranilate (PRA).</text>
</comment>
<comment type="pathway">
    <text evidence="1 9">Amino-acid biosynthesis; L-tryptophan biosynthesis; L-tryptophan from chorismate: step 2/5.</text>
</comment>
<evidence type="ECO:0000256" key="4">
    <source>
        <dbReference type="ARBA" id="ARBA00022679"/>
    </source>
</evidence>
<evidence type="ECO:0000256" key="7">
    <source>
        <dbReference type="ARBA" id="ARBA00052328"/>
    </source>
</evidence>
<dbReference type="NCBIfam" id="TIGR01245">
    <property type="entry name" value="trpD"/>
    <property type="match status" value="1"/>
</dbReference>
<feature type="binding site" evidence="9">
    <location>
        <position position="124"/>
    </location>
    <ligand>
        <name>5-phospho-alpha-D-ribose 1-diphosphate</name>
        <dbReference type="ChEBI" id="CHEBI:58017"/>
    </ligand>
</feature>
<proteinExistence type="inferred from homology"/>
<dbReference type="GO" id="GO:0005829">
    <property type="term" value="C:cytosol"/>
    <property type="evidence" value="ECO:0007669"/>
    <property type="project" value="TreeGrafter"/>
</dbReference>
<dbReference type="Gene3D" id="1.20.970.10">
    <property type="entry name" value="Transferase, Pyrimidine Nucleoside Phosphorylase, Chain C"/>
    <property type="match status" value="1"/>
</dbReference>
<dbReference type="InterPro" id="IPR036320">
    <property type="entry name" value="Glycosyl_Trfase_fam3_N_dom_sf"/>
</dbReference>
<dbReference type="GO" id="GO:0000287">
    <property type="term" value="F:magnesium ion binding"/>
    <property type="evidence" value="ECO:0007669"/>
    <property type="project" value="UniProtKB-UniRule"/>
</dbReference>
<dbReference type="GO" id="GO:0000162">
    <property type="term" value="P:L-tryptophan biosynthetic process"/>
    <property type="evidence" value="ECO:0007669"/>
    <property type="project" value="UniProtKB-UniRule"/>
</dbReference>
<evidence type="ECO:0000313" key="13">
    <source>
        <dbReference type="Proteomes" id="UP000315349"/>
    </source>
</evidence>
<feature type="binding site" evidence="9">
    <location>
        <position position="115"/>
    </location>
    <ligand>
        <name>anthranilate</name>
        <dbReference type="ChEBI" id="CHEBI:16567"/>
        <label>1</label>
    </ligand>
</feature>
<feature type="binding site" evidence="9">
    <location>
        <position position="92"/>
    </location>
    <ligand>
        <name>5-phospho-alpha-D-ribose 1-diphosphate</name>
        <dbReference type="ChEBI" id="CHEBI:58017"/>
    </ligand>
</feature>
<keyword evidence="6 9" id="KW-0057">Aromatic amino acid biosynthesis</keyword>
<feature type="binding site" evidence="9">
    <location>
        <begin position="94"/>
        <end position="97"/>
    </location>
    <ligand>
        <name>5-phospho-alpha-D-ribose 1-diphosphate</name>
        <dbReference type="ChEBI" id="CHEBI:58017"/>
    </ligand>
</feature>
<reference evidence="12 13" key="1">
    <citation type="submission" date="2019-02" db="EMBL/GenBank/DDBJ databases">
        <title>Deep-cultivation of Planctomycetes and their phenomic and genomic characterization uncovers novel biology.</title>
        <authorList>
            <person name="Wiegand S."/>
            <person name="Jogler M."/>
            <person name="Boedeker C."/>
            <person name="Pinto D."/>
            <person name="Vollmers J."/>
            <person name="Rivas-Marin E."/>
            <person name="Kohn T."/>
            <person name="Peeters S.H."/>
            <person name="Heuer A."/>
            <person name="Rast P."/>
            <person name="Oberbeckmann S."/>
            <person name="Bunk B."/>
            <person name="Jeske O."/>
            <person name="Meyerdierks A."/>
            <person name="Storesund J.E."/>
            <person name="Kallscheuer N."/>
            <person name="Luecker S."/>
            <person name="Lage O.M."/>
            <person name="Pohl T."/>
            <person name="Merkel B.J."/>
            <person name="Hornburger P."/>
            <person name="Mueller R.-W."/>
            <person name="Bruemmer F."/>
            <person name="Labrenz M."/>
            <person name="Spormann A.M."/>
            <person name="Op den Camp H."/>
            <person name="Overmann J."/>
            <person name="Amann R."/>
            <person name="Jetten M.S.M."/>
            <person name="Mascher T."/>
            <person name="Medema M.H."/>
            <person name="Devos D.P."/>
            <person name="Kaster A.-K."/>
            <person name="Ovreas L."/>
            <person name="Rohde M."/>
            <person name="Galperin M.Y."/>
            <person name="Jogler C."/>
        </authorList>
    </citation>
    <scope>NUCLEOTIDE SEQUENCE [LARGE SCALE GENOMIC DNA]</scope>
    <source>
        <strain evidence="12 13">Spb1</strain>
    </source>
</reference>
<comment type="caution">
    <text evidence="9">Lacks conserved residue(s) required for the propagation of feature annotation.</text>
</comment>
<dbReference type="InterPro" id="IPR035902">
    <property type="entry name" value="Nuc_phospho_transferase"/>
</dbReference>
<keyword evidence="9" id="KW-0479">Metal-binding</keyword>
<feature type="binding site" evidence="9">
    <location>
        <begin position="112"/>
        <end position="120"/>
    </location>
    <ligand>
        <name>5-phospho-alpha-D-ribose 1-diphosphate</name>
        <dbReference type="ChEBI" id="CHEBI:58017"/>
    </ligand>
</feature>
<feature type="binding site" evidence="9">
    <location>
        <position position="229"/>
    </location>
    <ligand>
        <name>Mg(2+)</name>
        <dbReference type="ChEBI" id="CHEBI:18420"/>
        <label>1</label>
    </ligand>
</feature>
<feature type="binding site" evidence="9">
    <location>
        <position position="228"/>
    </location>
    <ligand>
        <name>Mg(2+)</name>
        <dbReference type="ChEBI" id="CHEBI:18420"/>
        <label>2</label>
    </ligand>
</feature>
<dbReference type="Pfam" id="PF00591">
    <property type="entry name" value="Glycos_transf_3"/>
    <property type="match status" value="1"/>
</dbReference>
<feature type="binding site" evidence="9">
    <location>
        <position position="229"/>
    </location>
    <ligand>
        <name>Mg(2+)</name>
        <dbReference type="ChEBI" id="CHEBI:18420"/>
        <label>2</label>
    </ligand>
</feature>
<evidence type="ECO:0000259" key="11">
    <source>
        <dbReference type="Pfam" id="PF02885"/>
    </source>
</evidence>
<dbReference type="PANTHER" id="PTHR43285:SF2">
    <property type="entry name" value="ANTHRANILATE PHOSPHORIBOSYLTRANSFERASE"/>
    <property type="match status" value="1"/>
</dbReference>
<keyword evidence="13" id="KW-1185">Reference proteome</keyword>
<dbReference type="InterPro" id="IPR017459">
    <property type="entry name" value="Glycosyl_Trfase_fam3_N_dom"/>
</dbReference>
<dbReference type="HAMAP" id="MF_00211">
    <property type="entry name" value="TrpD"/>
    <property type="match status" value="1"/>
</dbReference>
<evidence type="ECO:0000256" key="9">
    <source>
        <dbReference type="HAMAP-Rule" id="MF_00211"/>
    </source>
</evidence>